<reference evidence="5 6" key="1">
    <citation type="submission" date="2016-12" db="EMBL/GenBank/DDBJ databases">
        <title>The draft genome sequence of Actinophytocola xinjiangensis.</title>
        <authorList>
            <person name="Wang W."/>
            <person name="Yuan L."/>
        </authorList>
    </citation>
    <scope>NUCLEOTIDE SEQUENCE [LARGE SCALE GENOMIC DNA]</scope>
    <source>
        <strain evidence="5 6">CGMCC 4.4663</strain>
    </source>
</reference>
<protein>
    <recommendedName>
        <fullName evidence="4">FAD-binding domain-containing protein</fullName>
    </recommendedName>
</protein>
<keyword evidence="6" id="KW-1185">Reference proteome</keyword>
<dbReference type="Gene3D" id="3.30.70.2450">
    <property type="match status" value="1"/>
</dbReference>
<dbReference type="AlphaFoldDB" id="A0A7Z0WIN0"/>
<dbReference type="PANTHER" id="PTHR43004:SF19">
    <property type="entry name" value="BINDING MONOOXYGENASE, PUTATIVE (JCVI)-RELATED"/>
    <property type="match status" value="1"/>
</dbReference>
<organism evidence="5 6">
    <name type="scientific">Actinophytocola xinjiangensis</name>
    <dbReference type="NCBI Taxonomy" id="485602"/>
    <lineage>
        <taxon>Bacteria</taxon>
        <taxon>Bacillati</taxon>
        <taxon>Actinomycetota</taxon>
        <taxon>Actinomycetes</taxon>
        <taxon>Pseudonocardiales</taxon>
        <taxon>Pseudonocardiaceae</taxon>
    </lineage>
</organism>
<comment type="caution">
    <text evidence="5">The sequence shown here is derived from an EMBL/GenBank/DDBJ whole genome shotgun (WGS) entry which is preliminary data.</text>
</comment>
<dbReference type="InterPro" id="IPR050641">
    <property type="entry name" value="RIFMO-like"/>
</dbReference>
<dbReference type="InterPro" id="IPR036188">
    <property type="entry name" value="FAD/NAD-bd_sf"/>
</dbReference>
<dbReference type="GO" id="GO:0071949">
    <property type="term" value="F:FAD binding"/>
    <property type="evidence" value="ECO:0007669"/>
    <property type="project" value="InterPro"/>
</dbReference>
<comment type="cofactor">
    <cofactor evidence="1">
        <name>FAD</name>
        <dbReference type="ChEBI" id="CHEBI:57692"/>
    </cofactor>
</comment>
<gene>
    <name evidence="5" type="ORF">BLA60_27580</name>
</gene>
<dbReference type="Pfam" id="PF01494">
    <property type="entry name" value="FAD_binding_3"/>
    <property type="match status" value="1"/>
</dbReference>
<dbReference type="GO" id="GO:0016709">
    <property type="term" value="F:oxidoreductase activity, acting on paired donors, with incorporation or reduction of molecular oxygen, NAD(P)H as one donor, and incorporation of one atom of oxygen"/>
    <property type="evidence" value="ECO:0007669"/>
    <property type="project" value="UniProtKB-ARBA"/>
</dbReference>
<accession>A0A7Z0WIN0</accession>
<feature type="domain" description="FAD-binding" evidence="4">
    <location>
        <begin position="5"/>
        <end position="334"/>
    </location>
</feature>
<evidence type="ECO:0000259" key="4">
    <source>
        <dbReference type="Pfam" id="PF01494"/>
    </source>
</evidence>
<evidence type="ECO:0000256" key="1">
    <source>
        <dbReference type="ARBA" id="ARBA00001974"/>
    </source>
</evidence>
<dbReference type="PROSITE" id="PS51257">
    <property type="entry name" value="PROKAR_LIPOPROTEIN"/>
    <property type="match status" value="1"/>
</dbReference>
<evidence type="ECO:0000313" key="5">
    <source>
        <dbReference type="EMBL" id="OLF07336.1"/>
    </source>
</evidence>
<keyword evidence="3" id="KW-0274">FAD</keyword>
<dbReference type="InterPro" id="IPR002938">
    <property type="entry name" value="FAD-bd"/>
</dbReference>
<dbReference type="SUPFAM" id="SSF51905">
    <property type="entry name" value="FAD/NAD(P)-binding domain"/>
    <property type="match status" value="1"/>
</dbReference>
<name>A0A7Z0WIN0_9PSEU</name>
<sequence length="480" mass="50873">MADRIPVLIVGAGPCGLVAACLLRGRGIDVRVVEAEAEAGTGSRAVLLWPPTLGLFDEIGATSQARSRGVRVNALSFHSEGSTPIDVPLGEENAALLLPQDANVAVLEAALVKLGGTVERRTEVLKVEPGPDGVAVTARRADGTELDLVADWVIGADGSHSTVRQQLGIEFPGETYPGKFVLAEGRIEGDFRRDHLHYHLRPAGVLVVAPLPGGRARIAGFVDDDTVGETLDSSTVQRILDTRGPGGLRFTDVDTRSVFQAHEKVATALRKGRCFLVGDAAHVNSPAGGQGLNLGLQDVHNLVWKLAGVIAGRLDPVVLDTYEPERFAAIRQTVLATRRLTKQGTLGPVGVKVRNGLWRLLRATGVLERQYAPMMAGWRSNYPDVLFGARAGKDKLAGRRTAHWRPADTGRFRLLTRGADAGARGAELASAHPDLVEHEEVGGDRPGFLLIRPDGYAGASGGPEALPALARSISTITTGT</sequence>
<dbReference type="PANTHER" id="PTHR43004">
    <property type="entry name" value="TRK SYSTEM POTASSIUM UPTAKE PROTEIN"/>
    <property type="match status" value="1"/>
</dbReference>
<dbReference type="Gene3D" id="3.50.50.60">
    <property type="entry name" value="FAD/NAD(P)-binding domain"/>
    <property type="match status" value="1"/>
</dbReference>
<keyword evidence="2" id="KW-0285">Flavoprotein</keyword>
<dbReference type="Proteomes" id="UP000185696">
    <property type="component" value="Unassembled WGS sequence"/>
</dbReference>
<evidence type="ECO:0000256" key="3">
    <source>
        <dbReference type="ARBA" id="ARBA00022827"/>
    </source>
</evidence>
<dbReference type="EMBL" id="MSIF01000016">
    <property type="protein sequence ID" value="OLF07336.1"/>
    <property type="molecule type" value="Genomic_DNA"/>
</dbReference>
<evidence type="ECO:0000256" key="2">
    <source>
        <dbReference type="ARBA" id="ARBA00022630"/>
    </source>
</evidence>
<dbReference type="PRINTS" id="PR00420">
    <property type="entry name" value="RNGMNOXGNASE"/>
</dbReference>
<dbReference type="RefSeq" id="WP_075135928.1">
    <property type="nucleotide sequence ID" value="NZ_MSIF01000016.1"/>
</dbReference>
<proteinExistence type="predicted"/>
<dbReference type="OrthoDB" id="8670884at2"/>
<evidence type="ECO:0000313" key="6">
    <source>
        <dbReference type="Proteomes" id="UP000185696"/>
    </source>
</evidence>